<keyword evidence="3 6" id="KW-0812">Transmembrane</keyword>
<proteinExistence type="inferred from homology"/>
<evidence type="ECO:0000256" key="6">
    <source>
        <dbReference type="SAM" id="Phobius"/>
    </source>
</evidence>
<evidence type="ECO:0000256" key="2">
    <source>
        <dbReference type="ARBA" id="ARBA00007524"/>
    </source>
</evidence>
<dbReference type="EMBL" id="JBHUFC010000003">
    <property type="protein sequence ID" value="MFD1788243.1"/>
    <property type="molecule type" value="Genomic_DNA"/>
</dbReference>
<dbReference type="PIRSF" id="PIRSF005859">
    <property type="entry name" value="PBR"/>
    <property type="match status" value="1"/>
</dbReference>
<dbReference type="InterPro" id="IPR038330">
    <property type="entry name" value="TspO/MBR-related_sf"/>
</dbReference>
<comment type="caution">
    <text evidence="7">The sequence shown here is derived from an EMBL/GenBank/DDBJ whole genome shotgun (WGS) entry which is preliminary data.</text>
</comment>
<keyword evidence="4 6" id="KW-1133">Transmembrane helix</keyword>
<dbReference type="Gene3D" id="1.20.1260.100">
    <property type="entry name" value="TspO/MBR protein"/>
    <property type="match status" value="1"/>
</dbReference>
<comment type="subcellular location">
    <subcellularLocation>
        <location evidence="1">Membrane</location>
        <topology evidence="1">Multi-pass membrane protein</topology>
    </subcellularLocation>
</comment>
<protein>
    <submittedName>
        <fullName evidence="7">TspO/MBR family protein</fullName>
    </submittedName>
</protein>
<dbReference type="Pfam" id="PF03073">
    <property type="entry name" value="TspO_MBR"/>
    <property type="match status" value="1"/>
</dbReference>
<gene>
    <name evidence="7" type="ORF">ACFSC3_11730</name>
</gene>
<feature type="transmembrane region" description="Helical" evidence="6">
    <location>
        <begin position="115"/>
        <end position="136"/>
    </location>
</feature>
<evidence type="ECO:0000256" key="3">
    <source>
        <dbReference type="ARBA" id="ARBA00022692"/>
    </source>
</evidence>
<dbReference type="PANTHER" id="PTHR10057:SF0">
    <property type="entry name" value="TRANSLOCATOR PROTEIN"/>
    <property type="match status" value="1"/>
</dbReference>
<evidence type="ECO:0000313" key="7">
    <source>
        <dbReference type="EMBL" id="MFD1788243.1"/>
    </source>
</evidence>
<accession>A0ABW4NES5</accession>
<feature type="transmembrane region" description="Helical" evidence="6">
    <location>
        <begin position="57"/>
        <end position="78"/>
    </location>
</feature>
<evidence type="ECO:0000256" key="5">
    <source>
        <dbReference type="ARBA" id="ARBA00023136"/>
    </source>
</evidence>
<dbReference type="InterPro" id="IPR004307">
    <property type="entry name" value="TspO_MBR"/>
</dbReference>
<feature type="transmembrane region" description="Helical" evidence="6">
    <location>
        <begin position="143"/>
        <end position="163"/>
    </location>
</feature>
<dbReference type="CDD" id="cd15904">
    <property type="entry name" value="TSPO_MBR"/>
    <property type="match status" value="1"/>
</dbReference>
<dbReference type="PANTHER" id="PTHR10057">
    <property type="entry name" value="PERIPHERAL-TYPE BENZODIAZEPINE RECEPTOR"/>
    <property type="match status" value="1"/>
</dbReference>
<evidence type="ECO:0000313" key="8">
    <source>
        <dbReference type="Proteomes" id="UP001597283"/>
    </source>
</evidence>
<feature type="transmembrane region" description="Helical" evidence="6">
    <location>
        <begin position="90"/>
        <end position="109"/>
    </location>
</feature>
<evidence type="ECO:0000256" key="4">
    <source>
        <dbReference type="ARBA" id="ARBA00022989"/>
    </source>
</evidence>
<comment type="similarity">
    <text evidence="2">Belongs to the TspO/BZRP family.</text>
</comment>
<evidence type="ECO:0000256" key="1">
    <source>
        <dbReference type="ARBA" id="ARBA00004141"/>
    </source>
</evidence>
<organism evidence="7 8">
    <name type="scientific">Sphingomonas floccifaciens</name>
    <dbReference type="NCBI Taxonomy" id="1844115"/>
    <lineage>
        <taxon>Bacteria</taxon>
        <taxon>Pseudomonadati</taxon>
        <taxon>Pseudomonadota</taxon>
        <taxon>Alphaproteobacteria</taxon>
        <taxon>Sphingomonadales</taxon>
        <taxon>Sphingomonadaceae</taxon>
        <taxon>Sphingomonas</taxon>
    </lineage>
</organism>
<sequence length="184" mass="19742">MSEIASKGQLRMSYLRWAIVTVPLILLLGFASGRLVPSGSENVWYTALAKPALTPPGWVFPVAWTTLYILLGLAVAMIADARGARGRGTALGLFALQFIGNLAWTPLFFGAHKVVAALVLIVLILLVTIATTFAFARIRKAAAWLLVPYMVWLSFAGMLTLGIHQLNPDAEALVPGSATTQIPL</sequence>
<dbReference type="Proteomes" id="UP001597283">
    <property type="component" value="Unassembled WGS sequence"/>
</dbReference>
<dbReference type="RefSeq" id="WP_380940628.1">
    <property type="nucleotide sequence ID" value="NZ_JBHUFC010000003.1"/>
</dbReference>
<keyword evidence="8" id="KW-1185">Reference proteome</keyword>
<reference evidence="8" key="1">
    <citation type="journal article" date="2019" name="Int. J. Syst. Evol. Microbiol.">
        <title>The Global Catalogue of Microorganisms (GCM) 10K type strain sequencing project: providing services to taxonomists for standard genome sequencing and annotation.</title>
        <authorList>
            <consortium name="The Broad Institute Genomics Platform"/>
            <consortium name="The Broad Institute Genome Sequencing Center for Infectious Disease"/>
            <person name="Wu L."/>
            <person name="Ma J."/>
        </authorList>
    </citation>
    <scope>NUCLEOTIDE SEQUENCE [LARGE SCALE GENOMIC DNA]</scope>
    <source>
        <strain evidence="8">Q85</strain>
    </source>
</reference>
<keyword evidence="5 6" id="KW-0472">Membrane</keyword>
<name>A0ABW4NES5_9SPHN</name>